<dbReference type="AlphaFoldDB" id="A0A6U4AP05"/>
<evidence type="ECO:0000256" key="9">
    <source>
        <dbReference type="ARBA" id="ARBA00047885"/>
    </source>
</evidence>
<proteinExistence type="inferred from homology"/>
<evidence type="ECO:0000256" key="1">
    <source>
        <dbReference type="ARBA" id="ARBA00009059"/>
    </source>
</evidence>
<evidence type="ECO:0000256" key="5">
    <source>
        <dbReference type="ARBA" id="ARBA00039112"/>
    </source>
</evidence>
<keyword evidence="3" id="KW-0808">Transferase</keyword>
<protein>
    <recommendedName>
        <fullName evidence="6">Alpha N-terminal protein methyltransferase 1</fullName>
        <ecNumber evidence="5">2.1.1.244</ecNumber>
    </recommendedName>
    <alternativeName>
        <fullName evidence="7">X-Pro-Lys N-terminal protein methyltransferase 1</fullName>
    </alternativeName>
</protein>
<dbReference type="EC" id="2.1.1.244" evidence="5"/>
<dbReference type="GO" id="GO:0005737">
    <property type="term" value="C:cytoplasm"/>
    <property type="evidence" value="ECO:0007669"/>
    <property type="project" value="TreeGrafter"/>
</dbReference>
<dbReference type="PANTHER" id="PTHR12753:SF0">
    <property type="entry name" value="ALPHA N-TERMINAL PROTEIN METHYLTRANSFERASE 1"/>
    <property type="match status" value="1"/>
</dbReference>
<comment type="catalytic activity">
    <reaction evidence="8">
        <text>N-terminal L-seryl-L-prolyl-L-lysyl-[protein] + 3 S-adenosyl-L-methionine = N-terminal N,N,N-trimethyl-L-seryl-L-prolyl-L-lysyl-[protein] + 3 S-adenosyl-L-homocysteine + 3 H(+)</text>
        <dbReference type="Rhea" id="RHEA:54724"/>
        <dbReference type="Rhea" id="RHEA-COMP:13789"/>
        <dbReference type="Rhea" id="RHEA-COMP:13973"/>
        <dbReference type="ChEBI" id="CHEBI:15378"/>
        <dbReference type="ChEBI" id="CHEBI:57856"/>
        <dbReference type="ChEBI" id="CHEBI:59789"/>
        <dbReference type="ChEBI" id="CHEBI:138061"/>
        <dbReference type="ChEBI" id="CHEBI:138317"/>
        <dbReference type="EC" id="2.1.1.244"/>
    </reaction>
</comment>
<name>A0A6U4AP05_9STRA</name>
<dbReference type="Pfam" id="PF05891">
    <property type="entry name" value="Methyltransf_PK"/>
    <property type="match status" value="1"/>
</dbReference>
<reference evidence="11" key="1">
    <citation type="submission" date="2021-01" db="EMBL/GenBank/DDBJ databases">
        <authorList>
            <person name="Corre E."/>
            <person name="Pelletier E."/>
            <person name="Niang G."/>
            <person name="Scheremetjew M."/>
            <person name="Finn R."/>
            <person name="Kale V."/>
            <person name="Holt S."/>
            <person name="Cochrane G."/>
            <person name="Meng A."/>
            <person name="Brown T."/>
            <person name="Cohen L."/>
        </authorList>
    </citation>
    <scope>NUCLEOTIDE SEQUENCE</scope>
    <source>
        <strain evidence="11">Pop2</strain>
    </source>
</reference>
<comment type="catalytic activity">
    <reaction evidence="10">
        <text>N-terminal L-alanyl-L-prolyl-L-lysyl-[protein] + 3 S-adenosyl-L-methionine = N-terminal N,N,N-trimethyl-L-alanyl-L-prolyl-L-lysyl-[protein] + 3 S-adenosyl-L-homocysteine + 3 H(+)</text>
        <dbReference type="Rhea" id="RHEA:54712"/>
        <dbReference type="Rhea" id="RHEA-COMP:13785"/>
        <dbReference type="Rhea" id="RHEA-COMP:13971"/>
        <dbReference type="ChEBI" id="CHEBI:15378"/>
        <dbReference type="ChEBI" id="CHEBI:57856"/>
        <dbReference type="ChEBI" id="CHEBI:59789"/>
        <dbReference type="ChEBI" id="CHEBI:138057"/>
        <dbReference type="ChEBI" id="CHEBI:138315"/>
        <dbReference type="EC" id="2.1.1.244"/>
    </reaction>
</comment>
<comment type="catalytic activity">
    <reaction evidence="9">
        <text>N-terminal L-prolyl-L-prolyl-L-lysyl-[protein] + 2 S-adenosyl-L-methionine = N-terminal N,N-dimethyl-L-prolyl-L-prolyl-L-lysyl-[protein] + 2 S-adenosyl-L-homocysteine + 2 H(+)</text>
        <dbReference type="Rhea" id="RHEA:54736"/>
        <dbReference type="Rhea" id="RHEA-COMP:13787"/>
        <dbReference type="Rhea" id="RHEA-COMP:13974"/>
        <dbReference type="ChEBI" id="CHEBI:15378"/>
        <dbReference type="ChEBI" id="CHEBI:57856"/>
        <dbReference type="ChEBI" id="CHEBI:59789"/>
        <dbReference type="ChEBI" id="CHEBI:138059"/>
        <dbReference type="ChEBI" id="CHEBI:138318"/>
        <dbReference type="EC" id="2.1.1.244"/>
    </reaction>
</comment>
<keyword evidence="4" id="KW-0949">S-adenosyl-L-methionine</keyword>
<keyword evidence="2" id="KW-0489">Methyltransferase</keyword>
<comment type="similarity">
    <text evidence="1">Belongs to the methyltransferase superfamily. NTM1 family.</text>
</comment>
<evidence type="ECO:0000256" key="7">
    <source>
        <dbReference type="ARBA" id="ARBA00043129"/>
    </source>
</evidence>
<accession>A0A6U4AP05</accession>
<evidence type="ECO:0000256" key="3">
    <source>
        <dbReference type="ARBA" id="ARBA00022679"/>
    </source>
</evidence>
<dbReference type="InterPro" id="IPR029063">
    <property type="entry name" value="SAM-dependent_MTases_sf"/>
</dbReference>
<dbReference type="GO" id="GO:0032259">
    <property type="term" value="P:methylation"/>
    <property type="evidence" value="ECO:0007669"/>
    <property type="project" value="UniProtKB-KW"/>
</dbReference>
<evidence type="ECO:0000313" key="11">
    <source>
        <dbReference type="EMBL" id="CAD9340934.1"/>
    </source>
</evidence>
<sequence length="304" mass="33523">MSHGADQNAVIVKAVQDDLSESKQEIHGSDSNGKKYKTITAMWLSQGVLQKASSSKRSNSEDEIKNDEVGLCKSGRREWYSKSRDYWDDEDTCPATVNGMLGGFASISNIDLAASKQFLLDLASIRPALTFQSKEYTTCAVECGAGIGRVTKGLLLPLGLGRCDLVESSSRLLSQAPSYIGDAPSSQCRFLCVGLQDFEPKENTYDIIWIQWVIGYLTDADCVDLFRRCGSSLRQPGGVICIKDNTCTEEAFILDVDDASVTRSLPYLLNLTKQAGLKVVFQRMQEDFPEDIFPVPMIALDVDR</sequence>
<evidence type="ECO:0000256" key="4">
    <source>
        <dbReference type="ARBA" id="ARBA00022691"/>
    </source>
</evidence>
<organism evidence="11">
    <name type="scientific">Ditylum brightwellii</name>
    <dbReference type="NCBI Taxonomy" id="49249"/>
    <lineage>
        <taxon>Eukaryota</taxon>
        <taxon>Sar</taxon>
        <taxon>Stramenopiles</taxon>
        <taxon>Ochrophyta</taxon>
        <taxon>Bacillariophyta</taxon>
        <taxon>Mediophyceae</taxon>
        <taxon>Lithodesmiophycidae</taxon>
        <taxon>Lithodesmiales</taxon>
        <taxon>Lithodesmiaceae</taxon>
        <taxon>Ditylum</taxon>
    </lineage>
</organism>
<dbReference type="GO" id="GO:0071885">
    <property type="term" value="F:N-terminal protein N-methyltransferase activity"/>
    <property type="evidence" value="ECO:0007669"/>
    <property type="project" value="UniProtKB-EC"/>
</dbReference>
<dbReference type="InterPro" id="IPR008576">
    <property type="entry name" value="MeTrfase_NTM1"/>
</dbReference>
<evidence type="ECO:0000256" key="6">
    <source>
        <dbReference type="ARBA" id="ARBA00039449"/>
    </source>
</evidence>
<dbReference type="PANTHER" id="PTHR12753">
    <property type="entry name" value="AD-003 - RELATED"/>
    <property type="match status" value="1"/>
</dbReference>
<evidence type="ECO:0000256" key="10">
    <source>
        <dbReference type="ARBA" id="ARBA00048167"/>
    </source>
</evidence>
<evidence type="ECO:0000256" key="8">
    <source>
        <dbReference type="ARBA" id="ARBA00047306"/>
    </source>
</evidence>
<dbReference type="Gene3D" id="3.40.50.150">
    <property type="entry name" value="Vaccinia Virus protein VP39"/>
    <property type="match status" value="1"/>
</dbReference>
<dbReference type="EMBL" id="HBGN01025771">
    <property type="protein sequence ID" value="CAD9340934.1"/>
    <property type="molecule type" value="Transcribed_RNA"/>
</dbReference>
<dbReference type="SUPFAM" id="SSF53335">
    <property type="entry name" value="S-adenosyl-L-methionine-dependent methyltransferases"/>
    <property type="match status" value="1"/>
</dbReference>
<gene>
    <name evidence="11" type="ORF">DBRI1063_LOCUS16519</name>
</gene>
<evidence type="ECO:0000256" key="2">
    <source>
        <dbReference type="ARBA" id="ARBA00022603"/>
    </source>
</evidence>